<dbReference type="Pfam" id="PF13787">
    <property type="entry name" value="HXXEE"/>
    <property type="match status" value="1"/>
</dbReference>
<feature type="transmembrane region" description="Helical" evidence="1">
    <location>
        <begin position="14"/>
        <end position="30"/>
    </location>
</feature>
<feature type="transmembrane region" description="Helical" evidence="1">
    <location>
        <begin position="163"/>
        <end position="184"/>
    </location>
</feature>
<sequence length="188" mass="21637">MIQALSRHQNWAKVAPWLAMLTTVLLFLAYQPTQVMFWALVNIPLYLYHQTEEHLYPGGFKDYMNQVVYRLPAGQEKLTDVKVFWINILFVWVAFSVFGLLSVSNIGFGLLIVIFSLMNCATHIIEGIKRRRWNPGLVMASIQTVVSIYAAWFITAHGLTHGLWWWMGTVIFSALAHLVLFKFVMAND</sequence>
<dbReference type="AlphaFoldDB" id="A0A9X7VXX2"/>
<gene>
    <name evidence="2" type="ORF">JZ786_20135</name>
</gene>
<keyword evidence="3" id="KW-1185">Reference proteome</keyword>
<protein>
    <submittedName>
        <fullName evidence="2">HXXEE domain-containing protein</fullName>
    </submittedName>
</protein>
<feature type="transmembrane region" description="Helical" evidence="1">
    <location>
        <begin position="137"/>
        <end position="157"/>
    </location>
</feature>
<dbReference type="InterPro" id="IPR025671">
    <property type="entry name" value="HXXEE"/>
</dbReference>
<proteinExistence type="predicted"/>
<evidence type="ECO:0000313" key="2">
    <source>
        <dbReference type="EMBL" id="QSO46724.1"/>
    </source>
</evidence>
<keyword evidence="1" id="KW-0472">Membrane</keyword>
<dbReference type="Proteomes" id="UP000663505">
    <property type="component" value="Chromosome"/>
</dbReference>
<feature type="transmembrane region" description="Helical" evidence="1">
    <location>
        <begin position="83"/>
        <end position="101"/>
    </location>
</feature>
<accession>A0A9X7VXX2</accession>
<reference evidence="2 3" key="1">
    <citation type="submission" date="2021-02" db="EMBL/GenBank/DDBJ databases">
        <title>Alicyclobacillus curvatus sp. nov. and Alicyclobacillus mengziensis sp. nov., two acidophilic bacteria isolated from acid mine drainage.</title>
        <authorList>
            <person name="Huang Y."/>
        </authorList>
    </citation>
    <scope>NUCLEOTIDE SEQUENCE [LARGE SCALE GENOMIC DNA]</scope>
    <source>
        <strain evidence="2 3">S30H14</strain>
    </source>
</reference>
<dbReference type="EMBL" id="CP071182">
    <property type="protein sequence ID" value="QSO46724.1"/>
    <property type="molecule type" value="Genomic_DNA"/>
</dbReference>
<dbReference type="KEGG" id="afx:JZ786_20135"/>
<evidence type="ECO:0000313" key="3">
    <source>
        <dbReference type="Proteomes" id="UP000663505"/>
    </source>
</evidence>
<keyword evidence="1" id="KW-0812">Transmembrane</keyword>
<organism evidence="2 3">
    <name type="scientific">Alicyclobacillus mengziensis</name>
    <dbReference type="NCBI Taxonomy" id="2931921"/>
    <lineage>
        <taxon>Bacteria</taxon>
        <taxon>Bacillati</taxon>
        <taxon>Bacillota</taxon>
        <taxon>Bacilli</taxon>
        <taxon>Bacillales</taxon>
        <taxon>Alicyclobacillaceae</taxon>
        <taxon>Alicyclobacillus</taxon>
    </lineage>
</organism>
<name>A0A9X7VXX2_9BACL</name>
<keyword evidence="1" id="KW-1133">Transmembrane helix</keyword>
<dbReference type="RefSeq" id="WP_206656088.1">
    <property type="nucleotide sequence ID" value="NZ_CP071182.1"/>
</dbReference>
<evidence type="ECO:0000256" key="1">
    <source>
        <dbReference type="SAM" id="Phobius"/>
    </source>
</evidence>